<dbReference type="EMBL" id="LR130778">
    <property type="protein sequence ID" value="VDN48351.1"/>
    <property type="molecule type" value="Genomic_DNA"/>
</dbReference>
<dbReference type="OrthoDB" id="9797779at2"/>
<keyword evidence="2" id="KW-1185">Reference proteome</keyword>
<evidence type="ECO:0000313" key="2">
    <source>
        <dbReference type="Proteomes" id="UP000279029"/>
    </source>
</evidence>
<accession>A0A3P7PYX5</accession>
<reference evidence="1 2" key="1">
    <citation type="submission" date="2018-09" db="EMBL/GenBank/DDBJ databases">
        <authorList>
            <person name="Postec A."/>
        </authorList>
    </citation>
    <scope>NUCLEOTIDE SEQUENCE [LARGE SCALE GENOMIC DNA]</scope>
    <source>
        <strain evidence="1">70B-A</strain>
    </source>
</reference>
<organism evidence="1 2">
    <name type="scientific">Petrocella atlantisensis</name>
    <dbReference type="NCBI Taxonomy" id="2173034"/>
    <lineage>
        <taxon>Bacteria</taxon>
        <taxon>Bacillati</taxon>
        <taxon>Bacillota</taxon>
        <taxon>Clostridia</taxon>
        <taxon>Lachnospirales</taxon>
        <taxon>Vallitaleaceae</taxon>
        <taxon>Petrocella</taxon>
    </lineage>
</organism>
<dbReference type="PANTHER" id="PTHR30087:SF1">
    <property type="entry name" value="HYPOTHETICAL CYTOSOLIC PROTEIN"/>
    <property type="match status" value="1"/>
</dbReference>
<proteinExistence type="predicted"/>
<name>A0A3P7PYX5_9FIRM</name>
<gene>
    <name evidence="1" type="ORF">PATL70BA_2456</name>
</gene>
<dbReference type="Proteomes" id="UP000279029">
    <property type="component" value="Chromosome"/>
</dbReference>
<dbReference type="InterPro" id="IPR007553">
    <property type="entry name" value="2-thiour_desulf"/>
</dbReference>
<dbReference type="Pfam" id="PF04463">
    <property type="entry name" value="2-thiour_desulf"/>
    <property type="match status" value="1"/>
</dbReference>
<dbReference type="RefSeq" id="WP_125137494.1">
    <property type="nucleotide sequence ID" value="NZ_LR130778.1"/>
</dbReference>
<dbReference type="AlphaFoldDB" id="A0A3P7PYX5"/>
<protein>
    <submittedName>
        <fullName evidence="1">Uncharacterized protein</fullName>
    </submittedName>
</protein>
<dbReference type="KEGG" id="cbar:PATL70BA_2456"/>
<sequence>MVLISACLAGINCKYNGESNADPVITELLQTGKALPVCPEVLGGLGIPRPACEQVNKPDGTHRIMSIDGIDVTEAFEHGAHRTLAICKAAGITEAILQERSPSCGKDQIYDGTFSGTLIPGNGRAAHLLLDHGIKVYTKDEWINKVGKEQV</sequence>
<evidence type="ECO:0000313" key="1">
    <source>
        <dbReference type="EMBL" id="VDN48351.1"/>
    </source>
</evidence>
<dbReference type="PANTHER" id="PTHR30087">
    <property type="entry name" value="INNER MEMBRANE PROTEIN"/>
    <property type="match status" value="1"/>
</dbReference>